<sequence>MKLTDPFGRMERRHQLGYERMRKALREAGIETPDEAKDVISQAWKRGFKIMGVGMLLLLGVLAIIPIAAPLILVVAIIMVGWVVSSNINGQKYINRYIEKEMKP</sequence>
<name>A0A9E4K6T9_9GAMM</name>
<dbReference type="Proteomes" id="UP000886687">
    <property type="component" value="Unassembled WGS sequence"/>
</dbReference>
<reference evidence="2" key="1">
    <citation type="journal article" date="2021" name="Proc. Natl. Acad. Sci. U.S.A.">
        <title>Global biogeography of chemosynthetic symbionts reveals both localized and globally distributed symbiont groups. .</title>
        <authorList>
            <person name="Osvatic J.T."/>
            <person name="Wilkins L.G.E."/>
            <person name="Leibrecht L."/>
            <person name="Leray M."/>
            <person name="Zauner S."/>
            <person name="Polzin J."/>
            <person name="Camacho Y."/>
            <person name="Gros O."/>
            <person name="van Gils J.A."/>
            <person name="Eisen J.A."/>
            <person name="Petersen J.M."/>
            <person name="Yuen B."/>
        </authorList>
    </citation>
    <scope>NUCLEOTIDE SEQUENCE</scope>
    <source>
        <strain evidence="2">MAGL173</strain>
    </source>
</reference>
<keyword evidence="1" id="KW-1133">Transmembrane helix</keyword>
<evidence type="ECO:0000256" key="1">
    <source>
        <dbReference type="SAM" id="Phobius"/>
    </source>
</evidence>
<feature type="transmembrane region" description="Helical" evidence="1">
    <location>
        <begin position="55"/>
        <end position="84"/>
    </location>
</feature>
<evidence type="ECO:0000313" key="2">
    <source>
        <dbReference type="EMBL" id="MCG7939509.1"/>
    </source>
</evidence>
<organism evidence="2 3">
    <name type="scientific">Candidatus Thiodiazotropha lotti</name>
    <dbReference type="NCBI Taxonomy" id="2792787"/>
    <lineage>
        <taxon>Bacteria</taxon>
        <taxon>Pseudomonadati</taxon>
        <taxon>Pseudomonadota</taxon>
        <taxon>Gammaproteobacteria</taxon>
        <taxon>Chromatiales</taxon>
        <taxon>Sedimenticolaceae</taxon>
        <taxon>Candidatus Thiodiazotropha</taxon>
    </lineage>
</organism>
<dbReference type="AlphaFoldDB" id="A0A9E4K6T9"/>
<dbReference type="EMBL" id="JAEPDI010000006">
    <property type="protein sequence ID" value="MCG7939509.1"/>
    <property type="molecule type" value="Genomic_DNA"/>
</dbReference>
<proteinExistence type="predicted"/>
<evidence type="ECO:0000313" key="3">
    <source>
        <dbReference type="Proteomes" id="UP000886687"/>
    </source>
</evidence>
<keyword evidence="1" id="KW-0812">Transmembrane</keyword>
<keyword evidence="1" id="KW-0472">Membrane</keyword>
<accession>A0A9E4K6T9</accession>
<comment type="caution">
    <text evidence="2">The sequence shown here is derived from an EMBL/GenBank/DDBJ whole genome shotgun (WGS) entry which is preliminary data.</text>
</comment>
<protein>
    <submittedName>
        <fullName evidence="2">Uncharacterized protein</fullName>
    </submittedName>
</protein>
<gene>
    <name evidence="2" type="ORF">JAZ04_11750</name>
</gene>